<protein>
    <recommendedName>
        <fullName evidence="3">F-box domain-containing protein</fullName>
    </recommendedName>
</protein>
<dbReference type="Proteomes" id="UP000016926">
    <property type="component" value="Unassembled WGS sequence"/>
</dbReference>
<keyword evidence="2" id="KW-1185">Reference proteome</keyword>
<organism evidence="1 2">
    <name type="scientific">Rhodotorula toruloides (strain NP11)</name>
    <name type="common">Yeast</name>
    <name type="synonym">Rhodosporidium toruloides</name>
    <dbReference type="NCBI Taxonomy" id="1130832"/>
    <lineage>
        <taxon>Eukaryota</taxon>
        <taxon>Fungi</taxon>
        <taxon>Dikarya</taxon>
        <taxon>Basidiomycota</taxon>
        <taxon>Pucciniomycotina</taxon>
        <taxon>Microbotryomycetes</taxon>
        <taxon>Sporidiobolales</taxon>
        <taxon>Sporidiobolaceae</taxon>
        <taxon>Rhodotorula</taxon>
    </lineage>
</organism>
<dbReference type="SUPFAM" id="SSF52047">
    <property type="entry name" value="RNI-like"/>
    <property type="match status" value="1"/>
</dbReference>
<dbReference type="Gene3D" id="3.80.10.10">
    <property type="entry name" value="Ribonuclease Inhibitor"/>
    <property type="match status" value="1"/>
</dbReference>
<dbReference type="GeneID" id="27365495"/>
<dbReference type="HOGENOM" id="CLU_511052_0_0_1"/>
<dbReference type="InterPro" id="IPR032675">
    <property type="entry name" value="LRR_dom_sf"/>
</dbReference>
<dbReference type="EMBL" id="KB722654">
    <property type="protein sequence ID" value="EMS21835.1"/>
    <property type="molecule type" value="Genomic_DNA"/>
</dbReference>
<evidence type="ECO:0000313" key="1">
    <source>
        <dbReference type="EMBL" id="EMS21835.1"/>
    </source>
</evidence>
<accession>M7WVF7</accession>
<dbReference type="RefSeq" id="XP_016272954.1">
    <property type="nucleotide sequence ID" value="XM_016415164.1"/>
</dbReference>
<reference evidence="1 2" key="1">
    <citation type="journal article" date="2012" name="Nat. Commun.">
        <title>A multi-omic map of the lipid-producing yeast Rhodosporidium toruloides.</title>
        <authorList>
            <person name="Zhu Z."/>
            <person name="Zhang S."/>
            <person name="Liu H."/>
            <person name="Shen H."/>
            <person name="Lin X."/>
            <person name="Yang F."/>
            <person name="Zhou Y.J."/>
            <person name="Jin G."/>
            <person name="Ye M."/>
            <person name="Zou H."/>
            <person name="Zou H."/>
            <person name="Zhao Z.K."/>
        </authorList>
    </citation>
    <scope>NUCLEOTIDE SEQUENCE [LARGE SCALE GENOMIC DNA]</scope>
    <source>
        <strain evidence="1 2">NP11</strain>
    </source>
</reference>
<evidence type="ECO:0000313" key="2">
    <source>
        <dbReference type="Proteomes" id="UP000016926"/>
    </source>
</evidence>
<sequence>MAFAKLSNELVELVFRHAPDGPSYRSDRSTLQALSRVCSRFRPIARRLLFARIVVGTPKEGQLLLQTLARNRDLAACVRSLTIREGAFTRMTTFSDISQDDLLRLCPNLVHFDSPVSSWNETADGRAPLPAWTASLTSLRFGRIPEFEFESEDDFSDMSAADRQLLLKISGVEHFASVWSGGSNSQHLKHLERLELDFVTVPFEVIDWLTSSCRLVELKIWIVTDPSSGSLEKIVKAQAGSLRSFHFKPVHRSQAAFLNDVLPLLTNLERVTLGNHACDHTVWAKLPRSLTHLCVALPNSHIDARLKLVADMITKRLRNLQRLELYSHVYFPPPIEVVYPPNESGLAIREIRLSHIVTTTEDMSNFFLQLAPGLYTLTLHYVRFRAQAPWPQFKSLRRLEYGKHTITENDEFFHLIKASVHSVRMHVEAGGQVQTLLDAIERRSSHKLEPLRTLDNVSGDWASGKLFDQLVSACAKAGTQLYMNGRTIGTLVGMWTALQSPMLRAEFV</sequence>
<gene>
    <name evidence="1" type="ORF">RHTO_01482</name>
</gene>
<evidence type="ECO:0008006" key="3">
    <source>
        <dbReference type="Google" id="ProtNLM"/>
    </source>
</evidence>
<dbReference type="AlphaFoldDB" id="M7WVF7"/>
<proteinExistence type="predicted"/>
<name>M7WVF7_RHOT1</name>
<dbReference type="OrthoDB" id="2520639at2759"/>